<dbReference type="KEGG" id="ptes:JQU52_11350"/>
<dbReference type="NCBIfam" id="TIGR00369">
    <property type="entry name" value="unchar_dom_1"/>
    <property type="match status" value="1"/>
</dbReference>
<dbReference type="GO" id="GO:0061522">
    <property type="term" value="F:1,4-dihydroxy-2-naphthoyl-CoA thioesterase activity"/>
    <property type="evidence" value="ECO:0007669"/>
    <property type="project" value="TreeGrafter"/>
</dbReference>
<dbReference type="Gene3D" id="3.10.129.10">
    <property type="entry name" value="Hotdog Thioesterase"/>
    <property type="match status" value="1"/>
</dbReference>
<dbReference type="Pfam" id="PF03061">
    <property type="entry name" value="4HBT"/>
    <property type="match status" value="1"/>
</dbReference>
<accession>A0A892ZF87</accession>
<evidence type="ECO:0000259" key="2">
    <source>
        <dbReference type="Pfam" id="PF03061"/>
    </source>
</evidence>
<keyword evidence="1" id="KW-0378">Hydrolase</keyword>
<dbReference type="SUPFAM" id="SSF54637">
    <property type="entry name" value="Thioesterase/thiol ester dehydrase-isomerase"/>
    <property type="match status" value="1"/>
</dbReference>
<protein>
    <submittedName>
        <fullName evidence="3">PaaI family thioesterase</fullName>
    </submittedName>
</protein>
<dbReference type="InterPro" id="IPR029069">
    <property type="entry name" value="HotDog_dom_sf"/>
</dbReference>
<dbReference type="AlphaFoldDB" id="A0A892ZF87"/>
<organism evidence="3 4">
    <name type="scientific">Paralysiella testudinis</name>
    <dbReference type="NCBI Taxonomy" id="2809020"/>
    <lineage>
        <taxon>Bacteria</taxon>
        <taxon>Pseudomonadati</taxon>
        <taxon>Pseudomonadota</taxon>
        <taxon>Betaproteobacteria</taxon>
        <taxon>Neisseriales</taxon>
        <taxon>Neisseriaceae</taxon>
        <taxon>Paralysiella</taxon>
    </lineage>
</organism>
<dbReference type="GO" id="GO:0005829">
    <property type="term" value="C:cytosol"/>
    <property type="evidence" value="ECO:0007669"/>
    <property type="project" value="TreeGrafter"/>
</dbReference>
<feature type="domain" description="Thioesterase" evidence="2">
    <location>
        <begin position="55"/>
        <end position="124"/>
    </location>
</feature>
<dbReference type="InterPro" id="IPR003736">
    <property type="entry name" value="PAAI_dom"/>
</dbReference>
<dbReference type="PANTHER" id="PTHR43240:SF7">
    <property type="entry name" value="BLR7284 PROTEIN"/>
    <property type="match status" value="1"/>
</dbReference>
<gene>
    <name evidence="3" type="ORF">JQU52_11350</name>
</gene>
<evidence type="ECO:0000313" key="3">
    <source>
        <dbReference type="EMBL" id="QRQ81303.1"/>
    </source>
</evidence>
<name>A0A892ZF87_9NEIS</name>
<dbReference type="EMBL" id="CP069798">
    <property type="protein sequence ID" value="QRQ81303.1"/>
    <property type="molecule type" value="Genomic_DNA"/>
</dbReference>
<evidence type="ECO:0000256" key="1">
    <source>
        <dbReference type="ARBA" id="ARBA00022801"/>
    </source>
</evidence>
<proteinExistence type="predicted"/>
<reference evidence="3" key="1">
    <citation type="submission" date="2021-02" db="EMBL/GenBank/DDBJ databases">
        <title>Neisseriaceae sp. 26B isolated from the cloaca of a Common Toad-headed Turtle (Mesoclemmys nasuta).</title>
        <authorList>
            <person name="Spergser J."/>
            <person name="Busse H.-J."/>
        </authorList>
    </citation>
    <scope>NUCLEOTIDE SEQUENCE</scope>
    <source>
        <strain evidence="3">26B</strain>
    </source>
</reference>
<evidence type="ECO:0000313" key="4">
    <source>
        <dbReference type="Proteomes" id="UP000653156"/>
    </source>
</evidence>
<dbReference type="CDD" id="cd03443">
    <property type="entry name" value="PaaI_thioesterase"/>
    <property type="match status" value="1"/>
</dbReference>
<keyword evidence="4" id="KW-1185">Reference proteome</keyword>
<dbReference type="PANTHER" id="PTHR43240">
    <property type="entry name" value="1,4-DIHYDROXY-2-NAPHTHOYL-COA THIOESTERASE 1"/>
    <property type="match status" value="1"/>
</dbReference>
<dbReference type="Proteomes" id="UP000653156">
    <property type="component" value="Chromosome"/>
</dbReference>
<dbReference type="RefSeq" id="WP_230338595.1">
    <property type="nucleotide sequence ID" value="NZ_CP069798.1"/>
</dbReference>
<sequence>MPHNPLVFNALFQHYSILPHCRALGFRREAVGSDHLPVMSAPWREDLVGNTDSRTVHGGVITTLVDVVSASAVAARLPDFEVLATLDMRIDYMHPATPGDRVYAKAECYRLAGQVAFVRAHCYQHNEADPIALGTAAFMRTPLPAADKAALQHYLQQEWQQEQSR</sequence>
<dbReference type="InterPro" id="IPR006683">
    <property type="entry name" value="Thioestr_dom"/>
</dbReference>